<dbReference type="InterPro" id="IPR000531">
    <property type="entry name" value="Beta-barrel_TonB"/>
</dbReference>
<evidence type="ECO:0000313" key="15">
    <source>
        <dbReference type="Proteomes" id="UP001054846"/>
    </source>
</evidence>
<evidence type="ECO:0000256" key="8">
    <source>
        <dbReference type="ARBA" id="ARBA00023170"/>
    </source>
</evidence>
<evidence type="ECO:0000256" key="7">
    <source>
        <dbReference type="ARBA" id="ARBA00023136"/>
    </source>
</evidence>
<dbReference type="Pfam" id="PF00593">
    <property type="entry name" value="TonB_dep_Rec_b-barrel"/>
    <property type="match status" value="1"/>
</dbReference>
<dbReference type="Gene3D" id="2.40.170.20">
    <property type="entry name" value="TonB-dependent receptor, beta-barrel domain"/>
    <property type="match status" value="1"/>
</dbReference>
<evidence type="ECO:0000256" key="4">
    <source>
        <dbReference type="ARBA" id="ARBA00022692"/>
    </source>
</evidence>
<keyword evidence="9 10" id="KW-0998">Cell outer membrane</keyword>
<evidence type="ECO:0000256" key="2">
    <source>
        <dbReference type="ARBA" id="ARBA00022448"/>
    </source>
</evidence>
<dbReference type="Proteomes" id="UP001054846">
    <property type="component" value="Chromosome"/>
</dbReference>
<keyword evidence="4 10" id="KW-0812">Transmembrane</keyword>
<dbReference type="Pfam" id="PF07715">
    <property type="entry name" value="Plug"/>
    <property type="match status" value="1"/>
</dbReference>
<dbReference type="PROSITE" id="PS52016">
    <property type="entry name" value="TONB_DEPENDENT_REC_3"/>
    <property type="match status" value="1"/>
</dbReference>
<keyword evidence="8 14" id="KW-0675">Receptor</keyword>
<reference evidence="14 15" key="1">
    <citation type="journal article" date="2021" name="Genome Biol. Evol.">
        <title>Complete Genome Sequencing of a Novel Gloeobacter Species from a Waterfall Cave in Mexico.</title>
        <authorList>
            <person name="Saw J.H."/>
            <person name="Cardona T."/>
            <person name="Montejano G."/>
        </authorList>
    </citation>
    <scope>NUCLEOTIDE SEQUENCE [LARGE SCALE GENOMIC DNA]</scope>
    <source>
        <strain evidence="14">MG652769</strain>
    </source>
</reference>
<proteinExistence type="inferred from homology"/>
<evidence type="ECO:0000256" key="10">
    <source>
        <dbReference type="PROSITE-ProRule" id="PRU01360"/>
    </source>
</evidence>
<evidence type="ECO:0000256" key="11">
    <source>
        <dbReference type="RuleBase" id="RU003357"/>
    </source>
</evidence>
<dbReference type="Gene3D" id="2.170.130.10">
    <property type="entry name" value="TonB-dependent receptor, plug domain"/>
    <property type="match status" value="1"/>
</dbReference>
<keyword evidence="7 10" id="KW-0472">Membrane</keyword>
<dbReference type="PANTHER" id="PTHR30069:SF29">
    <property type="entry name" value="HEMOGLOBIN AND HEMOGLOBIN-HAPTOGLOBIN-BINDING PROTEIN 1-RELATED"/>
    <property type="match status" value="1"/>
</dbReference>
<evidence type="ECO:0000313" key="14">
    <source>
        <dbReference type="EMBL" id="UFP93903.1"/>
    </source>
</evidence>
<keyword evidence="5" id="KW-0732">Signal</keyword>
<evidence type="ECO:0000256" key="5">
    <source>
        <dbReference type="ARBA" id="ARBA00022729"/>
    </source>
</evidence>
<keyword evidence="15" id="KW-1185">Reference proteome</keyword>
<dbReference type="EMBL" id="CP063845">
    <property type="protein sequence ID" value="UFP93903.1"/>
    <property type="molecule type" value="Genomic_DNA"/>
</dbReference>
<protein>
    <submittedName>
        <fullName evidence="14">TonB-dependent receptor</fullName>
    </submittedName>
</protein>
<keyword evidence="6 11" id="KW-0798">TonB box</keyword>
<evidence type="ECO:0000256" key="3">
    <source>
        <dbReference type="ARBA" id="ARBA00022452"/>
    </source>
</evidence>
<dbReference type="PANTHER" id="PTHR30069">
    <property type="entry name" value="TONB-DEPENDENT OUTER MEMBRANE RECEPTOR"/>
    <property type="match status" value="1"/>
</dbReference>
<evidence type="ECO:0000256" key="6">
    <source>
        <dbReference type="ARBA" id="ARBA00023077"/>
    </source>
</evidence>
<keyword evidence="2 10" id="KW-0813">Transport</keyword>
<keyword evidence="3 10" id="KW-1134">Transmembrane beta strand</keyword>
<evidence type="ECO:0000256" key="1">
    <source>
        <dbReference type="ARBA" id="ARBA00004571"/>
    </source>
</evidence>
<feature type="domain" description="TonB-dependent receptor plug" evidence="13">
    <location>
        <begin position="134"/>
        <end position="241"/>
    </location>
</feature>
<comment type="similarity">
    <text evidence="10 11">Belongs to the TonB-dependent receptor family.</text>
</comment>
<accession>A0ABY3PK33</accession>
<evidence type="ECO:0000259" key="12">
    <source>
        <dbReference type="Pfam" id="PF00593"/>
    </source>
</evidence>
<dbReference type="CDD" id="cd01347">
    <property type="entry name" value="ligand_gated_channel"/>
    <property type="match status" value="1"/>
</dbReference>
<feature type="domain" description="TonB-dependent receptor-like beta-barrel" evidence="12">
    <location>
        <begin position="469"/>
        <end position="872"/>
    </location>
</feature>
<gene>
    <name evidence="14" type="ORF">ISF26_19345</name>
</gene>
<name>A0ABY3PK33_9CYAN</name>
<dbReference type="InterPro" id="IPR036942">
    <property type="entry name" value="Beta-barrel_TonB_sf"/>
</dbReference>
<dbReference type="InterPro" id="IPR012910">
    <property type="entry name" value="Plug_dom"/>
</dbReference>
<evidence type="ECO:0000259" key="13">
    <source>
        <dbReference type="Pfam" id="PF07715"/>
    </source>
</evidence>
<comment type="subcellular location">
    <subcellularLocation>
        <location evidence="1 10">Cell outer membrane</location>
        <topology evidence="1 10">Multi-pass membrane protein</topology>
    </subcellularLocation>
</comment>
<dbReference type="InterPro" id="IPR037066">
    <property type="entry name" value="Plug_dom_sf"/>
</dbReference>
<dbReference type="InterPro" id="IPR039426">
    <property type="entry name" value="TonB-dep_rcpt-like"/>
</dbReference>
<organism evidence="14 15">
    <name type="scientific">Gloeobacter morelensis MG652769</name>
    <dbReference type="NCBI Taxonomy" id="2781736"/>
    <lineage>
        <taxon>Bacteria</taxon>
        <taxon>Bacillati</taxon>
        <taxon>Cyanobacteriota</taxon>
        <taxon>Cyanophyceae</taxon>
        <taxon>Gloeobacterales</taxon>
        <taxon>Gloeobacteraceae</taxon>
        <taxon>Gloeobacter</taxon>
        <taxon>Gloeobacter morelensis</taxon>
    </lineage>
</organism>
<evidence type="ECO:0000256" key="9">
    <source>
        <dbReference type="ARBA" id="ARBA00023237"/>
    </source>
</evidence>
<dbReference type="SUPFAM" id="SSF56935">
    <property type="entry name" value="Porins"/>
    <property type="match status" value="1"/>
</dbReference>
<sequence length="906" mass="96501">MEGSERVMNTKCGPKPCLWLIVPIALSFSLSDTAVTAQPTMRTAIAPRSSSAQSGGEGAKALLQPAAGTAADLEHRPALWDWTRPLTAPAAISQAGGATPIAPAAASQGASAPGESADILDEVSVTATRRPTRQRDTTATTYTVKRADFQVQGARTVTDALVLIPGFEGPPALGGVRNSGFNFLRGFDDQRFLVLRDGVSLQRSGNNRSDITRFNVDELESIEVVTGGATLRYGSGAVGGVINLITETPRGLPKLTLAYEAGSYGFSRYLAKYGGGDDTLSYNLLFSSLVAFNNYPYSFTLPNQARFYGPTVNPNAAASGLAFDAEGNPISSFGQPNPDPENSGDIDLYGYLKPEVGPPITVKGVADNAFNANDSYAGKLVFKPDPANKLTLSLHQQNSKFSNDGPGAYGFIPCFGGALPPGVTNGTLSFSRFLPLNPDGSESACTVTPYIVNTASVNLGINSLLGNYAAPYTTSLDGKVNFPAGSAYPNAEPATGTQVSYRVDNQTQTEAALFWDYTLTPTTSINSYISYYRLTSTAFIAPLFFNTNFFGAGESPFAVSQPSQPYNEGNKLEIQSALNTQLTAGQTLSFGINFVQDRSYAQVGGGTGFVDSAISRTSVFLIDDISFSDQLKANLGFRYTYSTQFGSVGTPAVGIRYTPTNFLSLRANGSYVFNAPSIADLTVTGGFLLANPGLRPESGVTYDVGVDITPAQNLGVQVTYFNTYLDGFIGFAALIQDGNLRFQRQNQNTRIASGIEVAANWQLTDQLRLRVAYTNTDARNVGAVDSLEQSTYPYFFQFQDQSIPFNKIAAAFSYANQGLNASLLFRYDDGKRRGVTGLGGSTDFTPSFATLDLNVEVPISQNFTLTGSVFNLTDTQYEYLSGIPAPGTTFRVGGRIEFGGDAQGSN</sequence>